<dbReference type="Gene3D" id="2.30.30.100">
    <property type="match status" value="1"/>
</dbReference>
<dbReference type="InterPro" id="IPR001163">
    <property type="entry name" value="Sm_dom_euk/arc"/>
</dbReference>
<feature type="domain" description="Sm" evidence="10">
    <location>
        <begin position="1"/>
        <end position="73"/>
    </location>
</feature>
<dbReference type="GO" id="GO:0005682">
    <property type="term" value="C:U5 snRNP"/>
    <property type="evidence" value="ECO:0007669"/>
    <property type="project" value="TreeGrafter"/>
</dbReference>
<dbReference type="FunFam" id="2.30.30.100:FF:000023">
    <property type="entry name" value="Small nuclear ribonucleoprotein G"/>
    <property type="match status" value="1"/>
</dbReference>
<keyword evidence="7 9" id="KW-0539">Nucleus</keyword>
<dbReference type="InterPro" id="IPR010920">
    <property type="entry name" value="LSM_dom_sf"/>
</dbReference>
<keyword evidence="6 9" id="KW-0508">mRNA splicing</keyword>
<dbReference type="EMBL" id="CR382124">
    <property type="protein sequence ID" value="CAH00501.2"/>
    <property type="molecule type" value="Genomic_DNA"/>
</dbReference>
<dbReference type="InterPro" id="IPR034098">
    <property type="entry name" value="Sm_G"/>
</dbReference>
<keyword evidence="5 9" id="KW-0694">RNA-binding</keyword>
<evidence type="ECO:0000256" key="1">
    <source>
        <dbReference type="ARBA" id="ARBA00004123"/>
    </source>
</evidence>
<protein>
    <recommendedName>
        <fullName evidence="9">Small nuclear ribonucleoprotein G</fullName>
        <shortName evidence="9">snRNP-G</shortName>
    </recommendedName>
</protein>
<dbReference type="InParanoid" id="Q6CRN4"/>
<evidence type="ECO:0000313" key="12">
    <source>
        <dbReference type="Proteomes" id="UP000000598"/>
    </source>
</evidence>
<gene>
    <name evidence="11" type="ORF">KLLA0_D07678g</name>
</gene>
<evidence type="ECO:0000256" key="7">
    <source>
        <dbReference type="ARBA" id="ARBA00023242"/>
    </source>
</evidence>
<dbReference type="GO" id="GO:0071013">
    <property type="term" value="C:catalytic step 2 spliceosome"/>
    <property type="evidence" value="ECO:0007669"/>
    <property type="project" value="TreeGrafter"/>
</dbReference>
<proteinExistence type="inferred from homology"/>
<dbReference type="GO" id="GO:0097526">
    <property type="term" value="C:spliceosomal tri-snRNP complex"/>
    <property type="evidence" value="ECO:0007669"/>
    <property type="project" value="TreeGrafter"/>
</dbReference>
<dbReference type="GO" id="GO:0003723">
    <property type="term" value="F:RNA binding"/>
    <property type="evidence" value="ECO:0007669"/>
    <property type="project" value="UniProtKB-UniRule"/>
</dbReference>
<dbReference type="GO" id="GO:0005686">
    <property type="term" value="C:U2 snRNP"/>
    <property type="evidence" value="ECO:0007669"/>
    <property type="project" value="TreeGrafter"/>
</dbReference>
<dbReference type="SUPFAM" id="SSF50182">
    <property type="entry name" value="Sm-like ribonucleoproteins"/>
    <property type="match status" value="1"/>
</dbReference>
<dbReference type="HOGENOM" id="CLU_076902_10_1_1"/>
<dbReference type="PaxDb" id="284590-Q6CRN4"/>
<keyword evidence="12" id="KW-1185">Reference proteome</keyword>
<name>Q6CRN4_KLULA</name>
<dbReference type="PANTHER" id="PTHR10553:SF2">
    <property type="entry name" value="SMALL NUCLEAR RIBONUCLEOPROTEIN G"/>
    <property type="match status" value="1"/>
</dbReference>
<evidence type="ECO:0000313" key="11">
    <source>
        <dbReference type="EMBL" id="CAH00501.2"/>
    </source>
</evidence>
<dbReference type="CDD" id="cd01719">
    <property type="entry name" value="Sm_G"/>
    <property type="match status" value="1"/>
</dbReference>
<comment type="similarity">
    <text evidence="2 9">Belongs to the snRNP Sm proteins family.</text>
</comment>
<evidence type="ECO:0000256" key="8">
    <source>
        <dbReference type="ARBA" id="ARBA00023274"/>
    </source>
</evidence>
<organism evidence="11 12">
    <name type="scientific">Kluyveromyces lactis (strain ATCC 8585 / CBS 2359 / DSM 70799 / NBRC 1267 / NRRL Y-1140 / WM37)</name>
    <name type="common">Yeast</name>
    <name type="synonym">Candida sphaerica</name>
    <dbReference type="NCBI Taxonomy" id="284590"/>
    <lineage>
        <taxon>Eukaryota</taxon>
        <taxon>Fungi</taxon>
        <taxon>Dikarya</taxon>
        <taxon>Ascomycota</taxon>
        <taxon>Saccharomycotina</taxon>
        <taxon>Saccharomycetes</taxon>
        <taxon>Saccharomycetales</taxon>
        <taxon>Saccharomycetaceae</taxon>
        <taxon>Kluyveromyces</taxon>
    </lineage>
</organism>
<comment type="function">
    <text evidence="9">Plays a role in pre-mRNA splicing.</text>
</comment>
<dbReference type="STRING" id="284590.Q6CRN4"/>
<dbReference type="AlphaFoldDB" id="Q6CRN4"/>
<accession>Q6CRN4</accession>
<dbReference type="SMART" id="SM00651">
    <property type="entry name" value="Sm"/>
    <property type="match status" value="1"/>
</dbReference>
<dbReference type="GO" id="GO:0071011">
    <property type="term" value="C:precatalytic spliceosome"/>
    <property type="evidence" value="ECO:0007669"/>
    <property type="project" value="TreeGrafter"/>
</dbReference>
<dbReference type="GO" id="GO:0000387">
    <property type="term" value="P:spliceosomal snRNP assembly"/>
    <property type="evidence" value="ECO:0007669"/>
    <property type="project" value="UniProtKB-UniRule"/>
</dbReference>
<evidence type="ECO:0000256" key="6">
    <source>
        <dbReference type="ARBA" id="ARBA00023187"/>
    </source>
</evidence>
<comment type="subcellular location">
    <subcellularLocation>
        <location evidence="1 9">Nucleus</location>
    </subcellularLocation>
</comment>
<evidence type="ECO:0000256" key="2">
    <source>
        <dbReference type="ARBA" id="ARBA00006850"/>
    </source>
</evidence>
<evidence type="ECO:0000256" key="9">
    <source>
        <dbReference type="RuleBase" id="RU365052"/>
    </source>
</evidence>
<sequence length="73" mass="8230">MTSPDLRKYMDKKLILQLNGNRKIIGILRGYDAFLNLVLDNPIQIFEEGEVQMGPQTVVRGNSIVSIEPLDSL</sequence>
<dbReference type="PANTHER" id="PTHR10553">
    <property type="entry name" value="SMALL NUCLEAR RIBONUCLEOPROTEIN"/>
    <property type="match status" value="1"/>
</dbReference>
<dbReference type="PROSITE" id="PS52002">
    <property type="entry name" value="SM"/>
    <property type="match status" value="1"/>
</dbReference>
<keyword evidence="4 9" id="KW-0747">Spliceosome</keyword>
<dbReference type="GO" id="GO:0071004">
    <property type="term" value="C:U2-type prespliceosome"/>
    <property type="evidence" value="ECO:0007669"/>
    <property type="project" value="TreeGrafter"/>
</dbReference>
<evidence type="ECO:0000256" key="3">
    <source>
        <dbReference type="ARBA" id="ARBA00022664"/>
    </source>
</evidence>
<keyword evidence="8 9" id="KW-0687">Ribonucleoprotein</keyword>
<reference evidence="11 12" key="1">
    <citation type="journal article" date="2004" name="Nature">
        <title>Genome evolution in yeasts.</title>
        <authorList>
            <consortium name="Genolevures"/>
            <person name="Dujon B."/>
            <person name="Sherman D."/>
            <person name="Fischer G."/>
            <person name="Durrens P."/>
            <person name="Casaregola S."/>
            <person name="Lafontaine I."/>
            <person name="de Montigny J."/>
            <person name="Marck C."/>
            <person name="Neuveglise C."/>
            <person name="Talla E."/>
            <person name="Goffard N."/>
            <person name="Frangeul L."/>
            <person name="Aigle M."/>
            <person name="Anthouard V."/>
            <person name="Babour A."/>
            <person name="Barbe V."/>
            <person name="Barnay S."/>
            <person name="Blanchin S."/>
            <person name="Beckerich J.M."/>
            <person name="Beyne E."/>
            <person name="Bleykasten C."/>
            <person name="Boisrame A."/>
            <person name="Boyer J."/>
            <person name="Cattolico L."/>
            <person name="Confanioleri F."/>
            <person name="de Daruvar A."/>
            <person name="Despons L."/>
            <person name="Fabre E."/>
            <person name="Fairhead C."/>
            <person name="Ferry-Dumazet H."/>
            <person name="Groppi A."/>
            <person name="Hantraye F."/>
            <person name="Hennequin C."/>
            <person name="Jauniaux N."/>
            <person name="Joyet P."/>
            <person name="Kachouri R."/>
            <person name="Kerrest A."/>
            <person name="Koszul R."/>
            <person name="Lemaire M."/>
            <person name="Lesur I."/>
            <person name="Ma L."/>
            <person name="Muller H."/>
            <person name="Nicaud J.M."/>
            <person name="Nikolski M."/>
            <person name="Oztas S."/>
            <person name="Ozier-Kalogeropoulos O."/>
            <person name="Pellenz S."/>
            <person name="Potier S."/>
            <person name="Richard G.F."/>
            <person name="Straub M.L."/>
            <person name="Suleau A."/>
            <person name="Swennene D."/>
            <person name="Tekaia F."/>
            <person name="Wesolowski-Louvel M."/>
            <person name="Westhof E."/>
            <person name="Wirth B."/>
            <person name="Zeniou-Meyer M."/>
            <person name="Zivanovic I."/>
            <person name="Bolotin-Fukuhara M."/>
            <person name="Thierry A."/>
            <person name="Bouchier C."/>
            <person name="Caudron B."/>
            <person name="Scarpelli C."/>
            <person name="Gaillardin C."/>
            <person name="Weissenbach J."/>
            <person name="Wincker P."/>
            <person name="Souciet J.L."/>
        </authorList>
    </citation>
    <scope>NUCLEOTIDE SEQUENCE [LARGE SCALE GENOMIC DNA]</scope>
    <source>
        <strain evidence="12">ATCC 8585 / CBS 2359 / DSM 70799 / NBRC 1267 / NRRL Y-1140 / WM37</strain>
    </source>
</reference>
<evidence type="ECO:0000259" key="10">
    <source>
        <dbReference type="PROSITE" id="PS52002"/>
    </source>
</evidence>
<dbReference type="GO" id="GO:0005687">
    <property type="term" value="C:U4 snRNP"/>
    <property type="evidence" value="ECO:0007669"/>
    <property type="project" value="TreeGrafter"/>
</dbReference>
<dbReference type="GO" id="GO:0034719">
    <property type="term" value="C:SMN-Sm protein complex"/>
    <property type="evidence" value="ECO:0007669"/>
    <property type="project" value="TreeGrafter"/>
</dbReference>
<dbReference type="FunCoup" id="Q6CRN4">
    <property type="interactions" value="872"/>
</dbReference>
<dbReference type="InterPro" id="IPR044641">
    <property type="entry name" value="Lsm7/SmG-like"/>
</dbReference>
<evidence type="ECO:0000256" key="5">
    <source>
        <dbReference type="ARBA" id="ARBA00022884"/>
    </source>
</evidence>
<evidence type="ECO:0000256" key="4">
    <source>
        <dbReference type="ARBA" id="ARBA00022728"/>
    </source>
</evidence>
<dbReference type="GO" id="GO:0005685">
    <property type="term" value="C:U1 snRNP"/>
    <property type="evidence" value="ECO:0007669"/>
    <property type="project" value="TreeGrafter"/>
</dbReference>
<dbReference type="eggNOG" id="KOG1780">
    <property type="taxonomic scope" value="Eukaryota"/>
</dbReference>
<dbReference type="Proteomes" id="UP000000598">
    <property type="component" value="Chromosome D"/>
</dbReference>
<dbReference type="InterPro" id="IPR047575">
    <property type="entry name" value="Sm"/>
</dbReference>
<keyword evidence="3 9" id="KW-0507">mRNA processing</keyword>
<dbReference type="Pfam" id="PF01423">
    <property type="entry name" value="LSM"/>
    <property type="match status" value="1"/>
</dbReference>
<dbReference type="KEGG" id="kla:KLLA0_D07678g"/>